<protein>
    <submittedName>
        <fullName evidence="1">Uncharacterized protein</fullName>
    </submittedName>
</protein>
<accession>A0AAW0F2K4</accession>
<name>A0AAW0F2K4_9TRYP</name>
<gene>
    <name evidence="1" type="ORF">NESM_000923700</name>
</gene>
<evidence type="ECO:0000313" key="1">
    <source>
        <dbReference type="EMBL" id="KAK7199475.1"/>
    </source>
</evidence>
<keyword evidence="2" id="KW-1185">Reference proteome</keyword>
<dbReference type="Proteomes" id="UP001430356">
    <property type="component" value="Unassembled WGS sequence"/>
</dbReference>
<comment type="caution">
    <text evidence="1">The sequence shown here is derived from an EMBL/GenBank/DDBJ whole genome shotgun (WGS) entry which is preliminary data.</text>
</comment>
<organism evidence="1 2">
    <name type="scientific">Novymonas esmeraldas</name>
    <dbReference type="NCBI Taxonomy" id="1808958"/>
    <lineage>
        <taxon>Eukaryota</taxon>
        <taxon>Discoba</taxon>
        <taxon>Euglenozoa</taxon>
        <taxon>Kinetoplastea</taxon>
        <taxon>Metakinetoplastina</taxon>
        <taxon>Trypanosomatida</taxon>
        <taxon>Trypanosomatidae</taxon>
        <taxon>Novymonas</taxon>
    </lineage>
</organism>
<dbReference type="EMBL" id="JAECZO010000433">
    <property type="protein sequence ID" value="KAK7199475.1"/>
    <property type="molecule type" value="Genomic_DNA"/>
</dbReference>
<dbReference type="AlphaFoldDB" id="A0AAW0F2K4"/>
<sequence length="74" mass="7762">MAGGGRAFSNAVAQGRVVAHVELLGAAAAVERHEAELRDAVCRLLSPDVAARPTAEEMRELHKKDALRGAGTTQ</sequence>
<evidence type="ECO:0000313" key="2">
    <source>
        <dbReference type="Proteomes" id="UP001430356"/>
    </source>
</evidence>
<proteinExistence type="predicted"/>
<reference evidence="1 2" key="1">
    <citation type="journal article" date="2021" name="MBio">
        <title>A New Model Trypanosomatid, Novymonas esmeraldas: Genomic Perception of Its 'Candidatus Pandoraea novymonadis' Endosymbiont.</title>
        <authorList>
            <person name="Zakharova A."/>
            <person name="Saura A."/>
            <person name="Butenko A."/>
            <person name="Podesvova L."/>
            <person name="Warmusova S."/>
            <person name="Kostygov A.Y."/>
            <person name="Nenarokova A."/>
            <person name="Lukes J."/>
            <person name="Opperdoes F.R."/>
            <person name="Yurchenko V."/>
        </authorList>
    </citation>
    <scope>NUCLEOTIDE SEQUENCE [LARGE SCALE GENOMIC DNA]</scope>
    <source>
        <strain evidence="1 2">E262AT.01</strain>
    </source>
</reference>